<name>A0ABC8SM87_9AQUA</name>
<feature type="signal peptide" evidence="4">
    <location>
        <begin position="1"/>
        <end position="29"/>
    </location>
</feature>
<keyword evidence="3 4" id="KW-0964">Secreted</keyword>
<dbReference type="InterPro" id="IPR044859">
    <property type="entry name" value="Allene_oxi_cyc_Dirigent"/>
</dbReference>
<proteinExistence type="inferred from homology"/>
<comment type="caution">
    <text evidence="5">The sequence shown here is derived from an EMBL/GenBank/DDBJ whole genome shotgun (WGS) entry which is preliminary data.</text>
</comment>
<evidence type="ECO:0000256" key="4">
    <source>
        <dbReference type="RuleBase" id="RU363099"/>
    </source>
</evidence>
<dbReference type="EMBL" id="CAUOFW020003092">
    <property type="protein sequence ID" value="CAK9157990.1"/>
    <property type="molecule type" value="Genomic_DNA"/>
</dbReference>
<dbReference type="InterPro" id="IPR004265">
    <property type="entry name" value="Dirigent"/>
</dbReference>
<accession>A0ABC8SM87</accession>
<dbReference type="Pfam" id="PF03018">
    <property type="entry name" value="Dirigent"/>
    <property type="match status" value="1"/>
</dbReference>
<protein>
    <recommendedName>
        <fullName evidence="4">Dirigent protein</fullName>
    </recommendedName>
</protein>
<gene>
    <name evidence="5" type="ORF">ILEXP_LOCUS26569</name>
</gene>
<comment type="subcellular location">
    <subcellularLocation>
        <location evidence="4">Secreted</location>
        <location evidence="4">Extracellular space</location>
        <location evidence="4">Apoplast</location>
    </subcellularLocation>
</comment>
<feature type="chain" id="PRO_5044528159" description="Dirigent protein" evidence="4">
    <location>
        <begin position="30"/>
        <end position="180"/>
    </location>
</feature>
<dbReference type="GO" id="GO:0048046">
    <property type="term" value="C:apoplast"/>
    <property type="evidence" value="ECO:0007669"/>
    <property type="project" value="UniProtKB-SubCell"/>
</dbReference>
<organism evidence="5 6">
    <name type="scientific">Ilex paraguariensis</name>
    <name type="common">yerba mate</name>
    <dbReference type="NCBI Taxonomy" id="185542"/>
    <lineage>
        <taxon>Eukaryota</taxon>
        <taxon>Viridiplantae</taxon>
        <taxon>Streptophyta</taxon>
        <taxon>Embryophyta</taxon>
        <taxon>Tracheophyta</taxon>
        <taxon>Spermatophyta</taxon>
        <taxon>Magnoliopsida</taxon>
        <taxon>eudicotyledons</taxon>
        <taxon>Gunneridae</taxon>
        <taxon>Pentapetalae</taxon>
        <taxon>asterids</taxon>
        <taxon>campanulids</taxon>
        <taxon>Aquifoliales</taxon>
        <taxon>Aquifoliaceae</taxon>
        <taxon>Ilex</taxon>
    </lineage>
</organism>
<evidence type="ECO:0000256" key="3">
    <source>
        <dbReference type="ARBA" id="ARBA00022525"/>
    </source>
</evidence>
<evidence type="ECO:0000313" key="6">
    <source>
        <dbReference type="Proteomes" id="UP001642360"/>
    </source>
</evidence>
<reference evidence="5 6" key="1">
    <citation type="submission" date="2024-02" db="EMBL/GenBank/DDBJ databases">
        <authorList>
            <person name="Vignale AGUSTIN F."/>
            <person name="Sosa J E."/>
            <person name="Modenutti C."/>
        </authorList>
    </citation>
    <scope>NUCLEOTIDE SEQUENCE [LARGE SCALE GENOMIC DNA]</scope>
</reference>
<comment type="similarity">
    <text evidence="1 4">Belongs to the plant dirigent protein family.</text>
</comment>
<dbReference type="Proteomes" id="UP001642360">
    <property type="component" value="Unassembled WGS sequence"/>
</dbReference>
<dbReference type="GO" id="GO:0009699">
    <property type="term" value="P:phenylpropanoid biosynthetic process"/>
    <property type="evidence" value="ECO:0007669"/>
    <property type="project" value="UniProtKB-ARBA"/>
</dbReference>
<comment type="subunit">
    <text evidence="2 4">Homodimer.</text>
</comment>
<keyword evidence="6" id="KW-1185">Reference proteome</keyword>
<dbReference type="PANTHER" id="PTHR21495">
    <property type="entry name" value="NUCLEOPORIN-RELATED"/>
    <property type="match status" value="1"/>
</dbReference>
<dbReference type="Gene3D" id="2.40.480.10">
    <property type="entry name" value="Allene oxide cyclase-like"/>
    <property type="match status" value="1"/>
</dbReference>
<evidence type="ECO:0000256" key="1">
    <source>
        <dbReference type="ARBA" id="ARBA00010746"/>
    </source>
</evidence>
<comment type="function">
    <text evidence="4">Dirigent proteins impart stereoselectivity on the phenoxy radical-coupling reaction, yielding optically active lignans from two molecules of coniferyl alcohol in the biosynthesis of lignans, flavonolignans, and alkaloids and thus plays a central role in plant secondary metabolism.</text>
</comment>
<evidence type="ECO:0000313" key="5">
    <source>
        <dbReference type="EMBL" id="CAK9157990.1"/>
    </source>
</evidence>
<dbReference type="AlphaFoldDB" id="A0ABC8SM87"/>
<sequence length="180" mass="19553">MAPTAMIKSTELSFLLLLLAVFLFSQSEGAELKETNMTIYFQDRFAGPNTTTVPITGIPGHLWTFGSFGTVFGIDSPITQGLEGSSEQIARGQGVHVTSALDGSATYVSISIVFMNEEFSSSTLEIQGANYLYVNVRELAVVGGTGQFRYARGFATFETAFLDMKAAYAVIRCNITVEHY</sequence>
<evidence type="ECO:0000256" key="2">
    <source>
        <dbReference type="ARBA" id="ARBA00011738"/>
    </source>
</evidence>
<keyword evidence="4" id="KW-0052">Apoplast</keyword>
<keyword evidence="4" id="KW-0732">Signal</keyword>